<evidence type="ECO:0000313" key="14">
    <source>
        <dbReference type="EnsemblMetazoa" id="XP_029347351.1"/>
    </source>
</evidence>
<dbReference type="GO" id="GO:0016020">
    <property type="term" value="C:membrane"/>
    <property type="evidence" value="ECO:0007669"/>
    <property type="project" value="UniProtKB-SubCell"/>
</dbReference>
<evidence type="ECO:0000256" key="1">
    <source>
        <dbReference type="ARBA" id="ARBA00004141"/>
    </source>
</evidence>
<dbReference type="GeneID" id="103307902"/>
<keyword evidence="4 12" id="KW-0894">Sodium channel</keyword>
<keyword evidence="8 12" id="KW-0406">Ion transport</keyword>
<name>A0A8R2JUR7_ACYPI</name>
<keyword evidence="6 13" id="KW-1133">Transmembrane helix</keyword>
<protein>
    <submittedName>
        <fullName evidence="14">Uncharacterized protein</fullName>
    </submittedName>
</protein>
<keyword evidence="7" id="KW-0915">Sodium</keyword>
<sequence length="139" mass="16096">MHLIAFTLRITIFRAFWTMTVMCAVLFATYAIIESWKTYNESSIDTVVETTFLSYAKIAFPMVVICDSSRVDWERVMRLTPRDVPGTDPDLLPAVRKVLKTFSVMSYGDFDDFDELWNVTELSKLNHLNLTELLLKITK</sequence>
<evidence type="ECO:0000256" key="9">
    <source>
        <dbReference type="ARBA" id="ARBA00023136"/>
    </source>
</evidence>
<evidence type="ECO:0000256" key="8">
    <source>
        <dbReference type="ARBA" id="ARBA00023065"/>
    </source>
</evidence>
<evidence type="ECO:0000313" key="15">
    <source>
        <dbReference type="Proteomes" id="UP000007819"/>
    </source>
</evidence>
<evidence type="ECO:0000256" key="2">
    <source>
        <dbReference type="ARBA" id="ARBA00007193"/>
    </source>
</evidence>
<keyword evidence="3 12" id="KW-0813">Transport</keyword>
<dbReference type="Proteomes" id="UP000007819">
    <property type="component" value="Chromosome A3"/>
</dbReference>
<evidence type="ECO:0000256" key="4">
    <source>
        <dbReference type="ARBA" id="ARBA00022461"/>
    </source>
</evidence>
<reference evidence="15" key="1">
    <citation type="submission" date="2010-06" db="EMBL/GenBank/DDBJ databases">
        <authorList>
            <person name="Jiang H."/>
            <person name="Abraham K."/>
            <person name="Ali S."/>
            <person name="Alsbrooks S.L."/>
            <person name="Anim B.N."/>
            <person name="Anosike U.S."/>
            <person name="Attaway T."/>
            <person name="Bandaranaike D.P."/>
            <person name="Battles P.K."/>
            <person name="Bell S.N."/>
            <person name="Bell A.V."/>
            <person name="Beltran B."/>
            <person name="Bickham C."/>
            <person name="Bustamante Y."/>
            <person name="Caleb T."/>
            <person name="Canada A."/>
            <person name="Cardenas V."/>
            <person name="Carter K."/>
            <person name="Chacko J."/>
            <person name="Chandrabose M.N."/>
            <person name="Chavez D."/>
            <person name="Chavez A."/>
            <person name="Chen L."/>
            <person name="Chu H.-S."/>
            <person name="Claassen K.J."/>
            <person name="Cockrell R."/>
            <person name="Collins M."/>
            <person name="Cooper J.A."/>
            <person name="Cree A."/>
            <person name="Curry S.M."/>
            <person name="Da Y."/>
            <person name="Dao M.D."/>
            <person name="Das B."/>
            <person name="Davila M.-L."/>
            <person name="Davy-Carroll L."/>
            <person name="Denson S."/>
            <person name="Dinh H."/>
            <person name="Ebong V.E."/>
            <person name="Edwards J.R."/>
            <person name="Egan A."/>
            <person name="El-Daye J."/>
            <person name="Escobedo L."/>
            <person name="Fernandez S."/>
            <person name="Fernando P.R."/>
            <person name="Flagg N."/>
            <person name="Forbes L.D."/>
            <person name="Fowler R.G."/>
            <person name="Fu Q."/>
            <person name="Gabisi R.A."/>
            <person name="Ganer J."/>
            <person name="Garbino Pronczuk A."/>
            <person name="Garcia R.M."/>
            <person name="Garner T."/>
            <person name="Garrett T.E."/>
            <person name="Gonzalez D.A."/>
            <person name="Hamid H."/>
            <person name="Hawkins E.S."/>
            <person name="Hirani K."/>
            <person name="Hogues M.E."/>
            <person name="Hollins B."/>
            <person name="Hsiao C.-H."/>
            <person name="Jabil R."/>
            <person name="James M.L."/>
            <person name="Jhangiani S.N."/>
            <person name="Johnson B."/>
            <person name="Johnson Q."/>
            <person name="Joshi V."/>
            <person name="Kalu J.B."/>
            <person name="Kam C."/>
            <person name="Kashfia A."/>
            <person name="Keebler J."/>
            <person name="Kisamo H."/>
            <person name="Kovar C.L."/>
            <person name="Lago L.A."/>
            <person name="Lai C.-Y."/>
            <person name="Laidlaw J."/>
            <person name="Lara F."/>
            <person name="Le T.-K."/>
            <person name="Lee S.L."/>
            <person name="Legall F.H."/>
            <person name="Lemon S.J."/>
            <person name="Lewis L.R."/>
            <person name="Li B."/>
            <person name="Liu Y."/>
            <person name="Liu Y.-S."/>
            <person name="Lopez J."/>
            <person name="Lozado R.J."/>
            <person name="Lu J."/>
            <person name="Madu R.C."/>
            <person name="Maheshwari M."/>
            <person name="Maheshwari R."/>
            <person name="Malloy K."/>
            <person name="Martinez E."/>
            <person name="Mathew T."/>
            <person name="Mercado I.C."/>
            <person name="Mercado C."/>
            <person name="Meyer B."/>
            <person name="Montgomery K."/>
            <person name="Morgan M.B."/>
            <person name="Munidasa M."/>
            <person name="Nazareth L.V."/>
            <person name="Nelson J."/>
            <person name="Ng B.M."/>
            <person name="Nguyen N.B."/>
            <person name="Nguyen P.Q."/>
            <person name="Nguyen T."/>
            <person name="Obregon M."/>
            <person name="Okwuonu G.O."/>
            <person name="Onwere C.G."/>
            <person name="Orozco G."/>
            <person name="Parra A."/>
            <person name="Patel S."/>
            <person name="Patil S."/>
            <person name="Perez A."/>
            <person name="Perez Y."/>
            <person name="Pham C."/>
            <person name="Primus E.L."/>
            <person name="Pu L.-L."/>
            <person name="Puazo M."/>
            <person name="Qin X."/>
            <person name="Quiroz J.B."/>
            <person name="Reese J."/>
            <person name="Richards S."/>
            <person name="Rives C.M."/>
            <person name="Robberts R."/>
            <person name="Ruiz S.J."/>
            <person name="Ruiz M.J."/>
            <person name="Santibanez J."/>
            <person name="Schneider B.W."/>
            <person name="Sisson I."/>
            <person name="Smith M."/>
            <person name="Sodergren E."/>
            <person name="Song X.-Z."/>
            <person name="Song B.B."/>
            <person name="Summersgill H."/>
            <person name="Thelus R."/>
            <person name="Thornton R.D."/>
            <person name="Trejos Z.Y."/>
            <person name="Usmani K."/>
            <person name="Vattathil S."/>
            <person name="Villasana D."/>
            <person name="Walker D.L."/>
            <person name="Wang S."/>
            <person name="Wang K."/>
            <person name="White C.S."/>
            <person name="Williams A.C."/>
            <person name="Williamson J."/>
            <person name="Wilson K."/>
            <person name="Woghiren I.O."/>
            <person name="Woodworth J.R."/>
            <person name="Worley K.C."/>
            <person name="Wright R.A."/>
            <person name="Wu W."/>
            <person name="Young L."/>
            <person name="Zhang L."/>
            <person name="Zhang J."/>
            <person name="Zhu Y."/>
            <person name="Muzny D.M."/>
            <person name="Weinstock G."/>
            <person name="Gibbs R.A."/>
        </authorList>
    </citation>
    <scope>NUCLEOTIDE SEQUENCE [LARGE SCALE GENOMIC DNA]</scope>
    <source>
        <strain evidence="15">LSR1</strain>
    </source>
</reference>
<dbReference type="GO" id="GO:0005272">
    <property type="term" value="F:sodium channel activity"/>
    <property type="evidence" value="ECO:0007669"/>
    <property type="project" value="UniProtKB-KW"/>
</dbReference>
<evidence type="ECO:0000256" key="3">
    <source>
        <dbReference type="ARBA" id="ARBA00022448"/>
    </source>
</evidence>
<evidence type="ECO:0000256" key="11">
    <source>
        <dbReference type="ARBA" id="ARBA00023303"/>
    </source>
</evidence>
<dbReference type="InterPro" id="IPR001873">
    <property type="entry name" value="ENaC"/>
</dbReference>
<dbReference type="RefSeq" id="XP_029347351.1">
    <property type="nucleotide sequence ID" value="XM_029491491.1"/>
</dbReference>
<organism evidence="14 15">
    <name type="scientific">Acyrthosiphon pisum</name>
    <name type="common">Pea aphid</name>
    <dbReference type="NCBI Taxonomy" id="7029"/>
    <lineage>
        <taxon>Eukaryota</taxon>
        <taxon>Metazoa</taxon>
        <taxon>Ecdysozoa</taxon>
        <taxon>Arthropoda</taxon>
        <taxon>Hexapoda</taxon>
        <taxon>Insecta</taxon>
        <taxon>Pterygota</taxon>
        <taxon>Neoptera</taxon>
        <taxon>Paraneoptera</taxon>
        <taxon>Hemiptera</taxon>
        <taxon>Sternorrhyncha</taxon>
        <taxon>Aphidomorpha</taxon>
        <taxon>Aphidoidea</taxon>
        <taxon>Aphididae</taxon>
        <taxon>Macrosiphini</taxon>
        <taxon>Acyrthosiphon</taxon>
    </lineage>
</organism>
<keyword evidence="15" id="KW-1185">Reference proteome</keyword>
<dbReference type="AlphaFoldDB" id="A0A8R2JUR7"/>
<comment type="subcellular location">
    <subcellularLocation>
        <location evidence="1">Membrane</location>
        <topology evidence="1">Multi-pass membrane protein</topology>
    </subcellularLocation>
</comment>
<evidence type="ECO:0000256" key="7">
    <source>
        <dbReference type="ARBA" id="ARBA00023053"/>
    </source>
</evidence>
<reference evidence="14" key="2">
    <citation type="submission" date="2022-06" db="UniProtKB">
        <authorList>
            <consortium name="EnsemblMetazoa"/>
        </authorList>
    </citation>
    <scope>IDENTIFICATION</scope>
</reference>
<comment type="similarity">
    <text evidence="2 12">Belongs to the amiloride-sensitive sodium channel (TC 1.A.6) family.</text>
</comment>
<feature type="transmembrane region" description="Helical" evidence="13">
    <location>
        <begin position="12"/>
        <end position="33"/>
    </location>
</feature>
<dbReference type="EnsemblMetazoa" id="XM_029491491.1">
    <property type="protein sequence ID" value="XP_029347351.1"/>
    <property type="gene ID" value="LOC103307902"/>
</dbReference>
<evidence type="ECO:0000256" key="12">
    <source>
        <dbReference type="RuleBase" id="RU000679"/>
    </source>
</evidence>
<dbReference type="Pfam" id="PF00858">
    <property type="entry name" value="ASC"/>
    <property type="match status" value="1"/>
</dbReference>
<evidence type="ECO:0000256" key="13">
    <source>
        <dbReference type="SAM" id="Phobius"/>
    </source>
</evidence>
<keyword evidence="5 12" id="KW-0812">Transmembrane</keyword>
<evidence type="ECO:0000256" key="10">
    <source>
        <dbReference type="ARBA" id="ARBA00023201"/>
    </source>
</evidence>
<dbReference type="OrthoDB" id="5874059at2759"/>
<dbReference type="KEGG" id="api:103307902"/>
<evidence type="ECO:0000256" key="5">
    <source>
        <dbReference type="ARBA" id="ARBA00022692"/>
    </source>
</evidence>
<keyword evidence="11 12" id="KW-0407">Ion channel</keyword>
<keyword evidence="9 13" id="KW-0472">Membrane</keyword>
<evidence type="ECO:0000256" key="6">
    <source>
        <dbReference type="ARBA" id="ARBA00022989"/>
    </source>
</evidence>
<proteinExistence type="inferred from homology"/>
<accession>A0A8R2JUR7</accession>
<keyword evidence="10 12" id="KW-0739">Sodium transport</keyword>